<proteinExistence type="predicted"/>
<sequence>MLVCISISSPYTMEMLKEQVSLRKLSLMLKTIDAKGYYYA</sequence>
<organism evidence="1">
    <name type="scientific">Siphoviridae sp. ctLqe90</name>
    <dbReference type="NCBI Taxonomy" id="2825456"/>
    <lineage>
        <taxon>Viruses</taxon>
        <taxon>Duplodnaviria</taxon>
        <taxon>Heunggongvirae</taxon>
        <taxon>Uroviricota</taxon>
        <taxon>Caudoviricetes</taxon>
    </lineage>
</organism>
<accession>A0A8S5Q2S9</accession>
<evidence type="ECO:0000313" key="1">
    <source>
        <dbReference type="EMBL" id="DAE13312.1"/>
    </source>
</evidence>
<protein>
    <submittedName>
        <fullName evidence="1">Uncharacterized protein</fullName>
    </submittedName>
</protein>
<reference evidence="1" key="1">
    <citation type="journal article" date="2021" name="Proc. Natl. Acad. Sci. U.S.A.">
        <title>A Catalog of Tens of Thousands of Viruses from Human Metagenomes Reveals Hidden Associations with Chronic Diseases.</title>
        <authorList>
            <person name="Tisza M.J."/>
            <person name="Buck C.B."/>
        </authorList>
    </citation>
    <scope>NUCLEOTIDE SEQUENCE</scope>
    <source>
        <strain evidence="1">CtLqe90</strain>
    </source>
</reference>
<dbReference type="EMBL" id="BK015564">
    <property type="protein sequence ID" value="DAE13312.1"/>
    <property type="molecule type" value="Genomic_DNA"/>
</dbReference>
<name>A0A8S5Q2S9_9CAUD</name>